<proteinExistence type="predicted"/>
<gene>
    <name evidence="1" type="ORF">PR048_004613</name>
</gene>
<name>A0ABQ9I5W3_9NEOP</name>
<accession>A0ABQ9I5W3</accession>
<evidence type="ECO:0000313" key="1">
    <source>
        <dbReference type="EMBL" id="KAJ8892046.1"/>
    </source>
</evidence>
<comment type="caution">
    <text evidence="1">The sequence shown here is derived from an EMBL/GenBank/DDBJ whole genome shotgun (WGS) entry which is preliminary data.</text>
</comment>
<evidence type="ECO:0000313" key="2">
    <source>
        <dbReference type="Proteomes" id="UP001159363"/>
    </source>
</evidence>
<sequence length="212" mass="24449">MDQLSYFGCKNVLLLMDNHISHKYYFVLGFSWVNNVVFLSFPPHTTNTLQPLNIAQEINTFQKAHPGRIVNQLDIARLVIPAFLKSALAKNAVNRFSLTGLWPFYRNILEKNILHQLPSQIVPLLSTSQLQTRIELPVLQTHRSSFLKTRRHSPRKQVHFSCGQSSPMRLGTKKAKENVTGQRYLQAPHKRKPKKCIILRAYNDSMQQEGIF</sequence>
<dbReference type="EMBL" id="JARBHB010000002">
    <property type="protein sequence ID" value="KAJ8892046.1"/>
    <property type="molecule type" value="Genomic_DNA"/>
</dbReference>
<keyword evidence="2" id="KW-1185">Reference proteome</keyword>
<evidence type="ECO:0008006" key="3">
    <source>
        <dbReference type="Google" id="ProtNLM"/>
    </source>
</evidence>
<protein>
    <recommendedName>
        <fullName evidence="3">DDE-1 domain-containing protein</fullName>
    </recommendedName>
</protein>
<organism evidence="1 2">
    <name type="scientific">Dryococelus australis</name>
    <dbReference type="NCBI Taxonomy" id="614101"/>
    <lineage>
        <taxon>Eukaryota</taxon>
        <taxon>Metazoa</taxon>
        <taxon>Ecdysozoa</taxon>
        <taxon>Arthropoda</taxon>
        <taxon>Hexapoda</taxon>
        <taxon>Insecta</taxon>
        <taxon>Pterygota</taxon>
        <taxon>Neoptera</taxon>
        <taxon>Polyneoptera</taxon>
        <taxon>Phasmatodea</taxon>
        <taxon>Verophasmatodea</taxon>
        <taxon>Anareolatae</taxon>
        <taxon>Phasmatidae</taxon>
        <taxon>Eurycanthinae</taxon>
        <taxon>Dryococelus</taxon>
    </lineage>
</organism>
<reference evidence="1 2" key="1">
    <citation type="submission" date="2023-02" db="EMBL/GenBank/DDBJ databases">
        <title>LHISI_Scaffold_Assembly.</title>
        <authorList>
            <person name="Stuart O.P."/>
            <person name="Cleave R."/>
            <person name="Magrath M.J.L."/>
            <person name="Mikheyev A.S."/>
        </authorList>
    </citation>
    <scope>NUCLEOTIDE SEQUENCE [LARGE SCALE GENOMIC DNA]</scope>
    <source>
        <strain evidence="1">Daus_M_001</strain>
        <tissue evidence="1">Leg muscle</tissue>
    </source>
</reference>
<dbReference type="Proteomes" id="UP001159363">
    <property type="component" value="Chromosome 2"/>
</dbReference>